<accession>A0A1X2EFB8</accession>
<reference evidence="8 9" key="1">
    <citation type="submission" date="2016-01" db="EMBL/GenBank/DDBJ databases">
        <title>The new phylogeny of the genus Mycobacterium.</title>
        <authorList>
            <person name="Tarcisio F."/>
            <person name="Conor M."/>
            <person name="Antonella G."/>
            <person name="Elisabetta G."/>
            <person name="Giulia F.S."/>
            <person name="Sara T."/>
            <person name="Anna F."/>
            <person name="Clotilde B."/>
            <person name="Roberto B."/>
            <person name="Veronica D.S."/>
            <person name="Fabio R."/>
            <person name="Monica P."/>
            <person name="Olivier J."/>
            <person name="Enrico T."/>
            <person name="Nicola S."/>
        </authorList>
    </citation>
    <scope>NUCLEOTIDE SEQUENCE [LARGE SCALE GENOMIC DNA]</scope>
    <source>
        <strain evidence="8 9">DSM 44153</strain>
    </source>
</reference>
<evidence type="ECO:0000256" key="3">
    <source>
        <dbReference type="ARBA" id="ARBA00022692"/>
    </source>
</evidence>
<evidence type="ECO:0000256" key="1">
    <source>
        <dbReference type="ARBA" id="ARBA00004651"/>
    </source>
</evidence>
<feature type="domain" description="RDD" evidence="7">
    <location>
        <begin position="12"/>
        <end position="135"/>
    </location>
</feature>
<comment type="caution">
    <text evidence="8">The sequence shown here is derived from an EMBL/GenBank/DDBJ whole genome shotgun (WGS) entry which is preliminary data.</text>
</comment>
<dbReference type="AlphaFoldDB" id="A0A1X2EFB8"/>
<protein>
    <recommendedName>
        <fullName evidence="7">RDD domain-containing protein</fullName>
    </recommendedName>
</protein>
<dbReference type="RefSeq" id="WP_165756493.1">
    <property type="nucleotide sequence ID" value="NZ_JACKSN010000026.1"/>
</dbReference>
<keyword evidence="2" id="KW-1003">Cell membrane</keyword>
<comment type="subcellular location">
    <subcellularLocation>
        <location evidence="1">Cell membrane</location>
        <topology evidence="1">Multi-pass membrane protein</topology>
    </subcellularLocation>
</comment>
<dbReference type="PANTHER" id="PTHR36115">
    <property type="entry name" value="PROLINE-RICH ANTIGEN HOMOLOG-RELATED"/>
    <property type="match status" value="1"/>
</dbReference>
<proteinExistence type="predicted"/>
<evidence type="ECO:0000313" key="9">
    <source>
        <dbReference type="Proteomes" id="UP000193090"/>
    </source>
</evidence>
<evidence type="ECO:0000256" key="6">
    <source>
        <dbReference type="SAM" id="Phobius"/>
    </source>
</evidence>
<evidence type="ECO:0000256" key="2">
    <source>
        <dbReference type="ARBA" id="ARBA00022475"/>
    </source>
</evidence>
<gene>
    <name evidence="8" type="ORF">AWC30_15450</name>
</gene>
<sequence length="310" mass="33460">MTDVVDRRGGPARWPARALAAAIDVLPGAAVAAAAGIAAVMAPRFSPWWWLWLLLCGAAILLTAVNRVIAPAVTGWSLGRAVVGIEVARADGGAVGPGRLLVREAAHLLDTLPLLAGWLMPLWDRRRRTGADLLARTESRCVPAPSGGAVRRVVRVLIGAALVCAAVTGASYLTVYQPDRVVEQARDDIARTGPELVVEMLSYAPDTIDADFERASTLTTERYHPELELGQRAAREAPLRHSYFVPHSAVLESGVDRARLLVMLRGELGDPPEVWNSTATAVVDFVKTDRDWLIDELTILRRSPIPEEGP</sequence>
<evidence type="ECO:0000259" key="7">
    <source>
        <dbReference type="Pfam" id="PF06271"/>
    </source>
</evidence>
<dbReference type="InterPro" id="IPR010432">
    <property type="entry name" value="RDD"/>
</dbReference>
<feature type="transmembrane region" description="Helical" evidence="6">
    <location>
        <begin position="21"/>
        <end position="42"/>
    </location>
</feature>
<dbReference type="EMBL" id="LQPZ01000044">
    <property type="protein sequence ID" value="ORX00069.1"/>
    <property type="molecule type" value="Genomic_DNA"/>
</dbReference>
<evidence type="ECO:0000256" key="5">
    <source>
        <dbReference type="ARBA" id="ARBA00023136"/>
    </source>
</evidence>
<evidence type="ECO:0000313" key="8">
    <source>
        <dbReference type="EMBL" id="ORX00069.1"/>
    </source>
</evidence>
<dbReference type="Proteomes" id="UP000193090">
    <property type="component" value="Unassembled WGS sequence"/>
</dbReference>
<keyword evidence="4 6" id="KW-1133">Transmembrane helix</keyword>
<name>A0A1X2EFB8_9MYCO</name>
<feature type="transmembrane region" description="Helical" evidence="6">
    <location>
        <begin position="48"/>
        <end position="70"/>
    </location>
</feature>
<organism evidence="8 9">
    <name type="scientific">Mycolicibacillus trivialis</name>
    <dbReference type="NCBI Taxonomy" id="1798"/>
    <lineage>
        <taxon>Bacteria</taxon>
        <taxon>Bacillati</taxon>
        <taxon>Actinomycetota</taxon>
        <taxon>Actinomycetes</taxon>
        <taxon>Mycobacteriales</taxon>
        <taxon>Mycobacteriaceae</taxon>
        <taxon>Mycolicibacillus</taxon>
    </lineage>
</organism>
<dbReference type="STRING" id="1798.AWC30_15450"/>
<dbReference type="GO" id="GO:0005886">
    <property type="term" value="C:plasma membrane"/>
    <property type="evidence" value="ECO:0007669"/>
    <property type="project" value="UniProtKB-SubCell"/>
</dbReference>
<dbReference type="InterPro" id="IPR051791">
    <property type="entry name" value="Pra-immunoreactive"/>
</dbReference>
<keyword evidence="3 6" id="KW-0812">Transmembrane</keyword>
<keyword evidence="5 6" id="KW-0472">Membrane</keyword>
<keyword evidence="9" id="KW-1185">Reference proteome</keyword>
<dbReference type="Pfam" id="PF06271">
    <property type="entry name" value="RDD"/>
    <property type="match status" value="1"/>
</dbReference>
<evidence type="ECO:0000256" key="4">
    <source>
        <dbReference type="ARBA" id="ARBA00022989"/>
    </source>
</evidence>
<dbReference type="PANTHER" id="PTHR36115:SF6">
    <property type="entry name" value="PROLINE-RICH ANTIGEN HOMOLOG"/>
    <property type="match status" value="1"/>
</dbReference>
<feature type="transmembrane region" description="Helical" evidence="6">
    <location>
        <begin position="156"/>
        <end position="176"/>
    </location>
</feature>